<dbReference type="SMART" id="SM00256">
    <property type="entry name" value="FBOX"/>
    <property type="match status" value="1"/>
</dbReference>
<protein>
    <recommendedName>
        <fullName evidence="1">F-box domain-containing protein</fullName>
    </recommendedName>
</protein>
<name>A0AAP0JBY9_9MAGN</name>
<dbReference type="InterPro" id="IPR050796">
    <property type="entry name" value="SCF_F-box_component"/>
</dbReference>
<evidence type="ECO:0000259" key="1">
    <source>
        <dbReference type="SMART" id="SM00256"/>
    </source>
</evidence>
<dbReference type="PANTHER" id="PTHR31672">
    <property type="entry name" value="BNACNNG10540D PROTEIN"/>
    <property type="match status" value="1"/>
</dbReference>
<comment type="caution">
    <text evidence="2">The sequence shown here is derived from an EMBL/GenBank/DDBJ whole genome shotgun (WGS) entry which is preliminary data.</text>
</comment>
<evidence type="ECO:0000313" key="2">
    <source>
        <dbReference type="EMBL" id="KAK9131249.1"/>
    </source>
</evidence>
<dbReference type="InterPro" id="IPR001810">
    <property type="entry name" value="F-box_dom"/>
</dbReference>
<reference evidence="2 3" key="1">
    <citation type="submission" date="2024-01" db="EMBL/GenBank/DDBJ databases">
        <title>Genome assemblies of Stephania.</title>
        <authorList>
            <person name="Yang L."/>
        </authorList>
    </citation>
    <scope>NUCLEOTIDE SEQUENCE [LARGE SCALE GENOMIC DNA]</scope>
    <source>
        <strain evidence="2">QJT</strain>
        <tissue evidence="2">Leaf</tissue>
    </source>
</reference>
<dbReference type="AlphaFoldDB" id="A0AAP0JBY9"/>
<accession>A0AAP0JBY9</accession>
<proteinExistence type="predicted"/>
<dbReference type="InterPro" id="IPR036047">
    <property type="entry name" value="F-box-like_dom_sf"/>
</dbReference>
<dbReference type="Pfam" id="PF00646">
    <property type="entry name" value="F-box"/>
    <property type="match status" value="1"/>
</dbReference>
<sequence length="200" mass="23541">MIRAEIVNKSDTHYKGSTISDGVLEDIILSEILPRLPVKSLCRFKSVSKDWNNFITHHNHYFALRHHFHNSKNLFNSAYFFYHSECVISCTTDDLHHHFTMSMRFPNKFINRHCSTIGSINGFFFGLCYEPRDVFIYNPITKHVVYVPNPKDFYYIALVVHTSNNPYSGFEIVALEILQDNWLGFQVYFSKTKEWRESNA</sequence>
<organism evidence="2 3">
    <name type="scientific">Stephania japonica</name>
    <dbReference type="NCBI Taxonomy" id="461633"/>
    <lineage>
        <taxon>Eukaryota</taxon>
        <taxon>Viridiplantae</taxon>
        <taxon>Streptophyta</taxon>
        <taxon>Embryophyta</taxon>
        <taxon>Tracheophyta</taxon>
        <taxon>Spermatophyta</taxon>
        <taxon>Magnoliopsida</taxon>
        <taxon>Ranunculales</taxon>
        <taxon>Menispermaceae</taxon>
        <taxon>Menispermoideae</taxon>
        <taxon>Cissampelideae</taxon>
        <taxon>Stephania</taxon>
    </lineage>
</organism>
<keyword evidence="3" id="KW-1185">Reference proteome</keyword>
<gene>
    <name evidence="2" type="ORF">Sjap_011736</name>
</gene>
<dbReference type="EMBL" id="JBBNAE010000004">
    <property type="protein sequence ID" value="KAK9131249.1"/>
    <property type="molecule type" value="Genomic_DNA"/>
</dbReference>
<feature type="domain" description="F-box" evidence="1">
    <location>
        <begin position="24"/>
        <end position="64"/>
    </location>
</feature>
<dbReference type="SUPFAM" id="SSF81383">
    <property type="entry name" value="F-box domain"/>
    <property type="match status" value="1"/>
</dbReference>
<dbReference type="Proteomes" id="UP001417504">
    <property type="component" value="Unassembled WGS sequence"/>
</dbReference>
<evidence type="ECO:0000313" key="3">
    <source>
        <dbReference type="Proteomes" id="UP001417504"/>
    </source>
</evidence>
<dbReference type="Gene3D" id="1.20.1280.50">
    <property type="match status" value="1"/>
</dbReference>